<dbReference type="PANTHER" id="PTHR31672">
    <property type="entry name" value="BNACNNG10540D PROTEIN"/>
    <property type="match status" value="1"/>
</dbReference>
<dbReference type="SUPFAM" id="SSF50965">
    <property type="entry name" value="Galactose oxidase, central domain"/>
    <property type="match status" value="1"/>
</dbReference>
<evidence type="ECO:0000259" key="2">
    <source>
        <dbReference type="PROSITE" id="PS50181"/>
    </source>
</evidence>
<keyword evidence="4" id="KW-1185">Reference proteome</keyword>
<dbReference type="Proteomes" id="UP000026961">
    <property type="component" value="Chromosome 1"/>
</dbReference>
<dbReference type="SUPFAM" id="SSF81383">
    <property type="entry name" value="F-box domain"/>
    <property type="match status" value="1"/>
</dbReference>
<feature type="region of interest" description="Disordered" evidence="1">
    <location>
        <begin position="777"/>
        <end position="804"/>
    </location>
</feature>
<feature type="domain" description="F-box" evidence="2">
    <location>
        <begin position="4"/>
        <end position="49"/>
    </location>
</feature>
<dbReference type="InterPro" id="IPR001810">
    <property type="entry name" value="F-box_dom"/>
</dbReference>
<dbReference type="InterPro" id="IPR050796">
    <property type="entry name" value="SCF_F-box_component"/>
</dbReference>
<dbReference type="EnsemblPlants" id="OGLUM01G21160.1">
    <property type="protein sequence ID" value="OGLUM01G21160.1"/>
    <property type="gene ID" value="OGLUM01G21160"/>
</dbReference>
<evidence type="ECO:0000313" key="4">
    <source>
        <dbReference type="Proteomes" id="UP000026961"/>
    </source>
</evidence>
<dbReference type="AlphaFoldDB" id="A0A0D9Y9R9"/>
<dbReference type="FunFam" id="2.120.10.80:FF:000163">
    <property type="entry name" value="F-box domain containing protein"/>
    <property type="match status" value="1"/>
</dbReference>
<feature type="compositionally biased region" description="Polar residues" evidence="1">
    <location>
        <begin position="785"/>
        <end position="798"/>
    </location>
</feature>
<sequence>MAAACAWDALPEHLQERILSLLPLTALLPVAAASRALRRLLRSRAFHALLTPHRLDAFFLLSPRLAFHPLSRRLLPAPPAASPPVVSSPSHLVTAASLLRLPPLPATSYLLAVVLPIPPSSSSSSCREFTLVAVTAGARVRSYTLDSADPSPRWDPRGDLPLPFALLGNAAVAGDRLLQLFVLGRGPDALLVFDLATGQWTVLPVAMPLGLTTAHLFVFGGRLFLVGGVERFGVVERVLVWRLEDSEAAVEWTEVGAMPEEVFDELVAGRHGSFWHFQAADRMGIVCLYNAVDGRLVMFDAADGEWTRLSRVSGLDVEESRRWFGHVVEPRVELLLGYRQLHKRIITFDGVTRTADQILEKYLSNSDRPYYQGGQSIYFDGWKGFGTSAILAAIAELARRKKSMGYEIVLHVDCSVWESRRTLQRRIAEELKLNGSTMALFDKQDDDDDFSGIEKSSRAEIDEVAKLIFQAVKDRSCLLIVHNGSNDEIDFLRFGVPVLERRNTVLWTFRGRFRLNPAIKDSWPDINELLHCEAAQVSRKISPALIAECWLYLSLMYYNHSNFISHDIDAHACNYWVCNGIIEGDGAWEIADRLYHRMRLEYLPTRHNHDFWFQHYFGSQKQAKHYRWVSVMPKNSDENLKFILIDGCLNKDANLTGERYHEKNGKQWEFLQSLWVLDIRDTNWDWILSPSKVVLMAELRELYLKATGRSCHIASILSPHHDLPPRRRPLPSLRPRRLRQCRYRRSLAGPVDQEGEAIAVLHLGLLGARPIHDGGAASPRLELNKGSNSNAFKNVNDTQGHRHC</sequence>
<dbReference type="Gramene" id="OGLUM01G21160.1">
    <property type="protein sequence ID" value="OGLUM01G21160.1"/>
    <property type="gene ID" value="OGLUM01G21160"/>
</dbReference>
<dbReference type="SMART" id="SM00256">
    <property type="entry name" value="FBOX"/>
    <property type="match status" value="1"/>
</dbReference>
<protein>
    <recommendedName>
        <fullName evidence="2">F-box domain-containing protein</fullName>
    </recommendedName>
</protein>
<proteinExistence type="predicted"/>
<evidence type="ECO:0000313" key="3">
    <source>
        <dbReference type="EnsemblPlants" id="OGLUM01G21160.1"/>
    </source>
</evidence>
<dbReference type="InterPro" id="IPR036047">
    <property type="entry name" value="F-box-like_dom_sf"/>
</dbReference>
<name>A0A0D9Y9R9_9ORYZ</name>
<dbReference type="PROSITE" id="PS50181">
    <property type="entry name" value="FBOX"/>
    <property type="match status" value="1"/>
</dbReference>
<organism evidence="3">
    <name type="scientific">Oryza glumipatula</name>
    <dbReference type="NCBI Taxonomy" id="40148"/>
    <lineage>
        <taxon>Eukaryota</taxon>
        <taxon>Viridiplantae</taxon>
        <taxon>Streptophyta</taxon>
        <taxon>Embryophyta</taxon>
        <taxon>Tracheophyta</taxon>
        <taxon>Spermatophyta</taxon>
        <taxon>Magnoliopsida</taxon>
        <taxon>Liliopsida</taxon>
        <taxon>Poales</taxon>
        <taxon>Poaceae</taxon>
        <taxon>BOP clade</taxon>
        <taxon>Oryzoideae</taxon>
        <taxon>Oryzeae</taxon>
        <taxon>Oryzinae</taxon>
        <taxon>Oryza</taxon>
    </lineage>
</organism>
<dbReference type="InterPro" id="IPR011043">
    <property type="entry name" value="Gal_Oxase/kelch_b-propeller"/>
</dbReference>
<dbReference type="InterPro" id="IPR015915">
    <property type="entry name" value="Kelch-typ_b-propeller"/>
</dbReference>
<dbReference type="eggNOG" id="ENOG502RYDB">
    <property type="taxonomic scope" value="Eukaryota"/>
</dbReference>
<evidence type="ECO:0000256" key="1">
    <source>
        <dbReference type="SAM" id="MobiDB-lite"/>
    </source>
</evidence>
<dbReference type="HOGENOM" id="CLU_350360_0_0_1"/>
<accession>A0A0D9Y9R9</accession>
<dbReference type="Gene3D" id="2.120.10.80">
    <property type="entry name" value="Kelch-type beta propeller"/>
    <property type="match status" value="1"/>
</dbReference>
<reference evidence="3" key="2">
    <citation type="submission" date="2015-04" db="UniProtKB">
        <authorList>
            <consortium name="EnsemblPlants"/>
        </authorList>
    </citation>
    <scope>IDENTIFICATION</scope>
</reference>
<reference evidence="3" key="3">
    <citation type="submission" date="2018-05" db="EMBL/GenBank/DDBJ databases">
        <title>OgluRS3 (Oryza glumaepatula Reference Sequence Version 3).</title>
        <authorList>
            <person name="Zhang J."/>
            <person name="Kudrna D."/>
            <person name="Lee S."/>
            <person name="Talag J."/>
            <person name="Welchert J."/>
            <person name="Wing R.A."/>
        </authorList>
    </citation>
    <scope>NUCLEOTIDE SEQUENCE [LARGE SCALE GENOMIC DNA]</scope>
</reference>
<reference evidence="3" key="1">
    <citation type="submission" date="2013-08" db="EMBL/GenBank/DDBJ databases">
        <title>Oryza genome evolution.</title>
        <authorList>
            <person name="Wing R.A."/>
            <person name="Panaud O."/>
            <person name="Oliveira A.C."/>
        </authorList>
    </citation>
    <scope>NUCLEOTIDE SEQUENCE</scope>
</reference>